<evidence type="ECO:0000259" key="1">
    <source>
        <dbReference type="Pfam" id="PF06381"/>
    </source>
</evidence>
<sequence length="341" mass="39079">MEGQKVVIDRPVDKTWKDNPTIKEKGKAEDDETKTAFEREISKVINNTKLYNKLKRVDKLASIGRYGVIFIGTNELKVDKDNNVNNYLKKPLEKGCLSGPEDILYLSVFSEKSAEIKEWETDPTNKRFGLPKTYEINFAGENPPEGFNPNKQRVHYSRVIHIAEELLENEVLSRPKLKNVWNRLEDLIKVVGGGAESYWRNARSKYHADVKEDYNVDKKKMGKQVDEMIHDLRDWIGTEGIDIKKLGADLADPKNPFEVIISCISAVTGIPQRILLGSERGELASSQDESNFLSTISERRVNYINPMVLEPLIDKFIFHERGLKPPPLGGIRFQPFKYCRK</sequence>
<name>A0A285IJ86_9FIRM</name>
<evidence type="ECO:0000313" key="2">
    <source>
        <dbReference type="EMBL" id="SNY47146.1"/>
    </source>
</evidence>
<dbReference type="Proteomes" id="UP000219573">
    <property type="component" value="Unassembled WGS sequence"/>
</dbReference>
<feature type="domain" description="Anti-CBASS protein Acb1-like N-terminal" evidence="1">
    <location>
        <begin position="7"/>
        <end position="326"/>
    </location>
</feature>
<dbReference type="OrthoDB" id="2019396at2"/>
<evidence type="ECO:0000313" key="3">
    <source>
        <dbReference type="Proteomes" id="UP000219573"/>
    </source>
</evidence>
<gene>
    <name evidence="2" type="ORF">SAMN06265827_14725</name>
</gene>
<organism evidence="2 3">
    <name type="scientific">Orenia metallireducens</name>
    <dbReference type="NCBI Taxonomy" id="1413210"/>
    <lineage>
        <taxon>Bacteria</taxon>
        <taxon>Bacillati</taxon>
        <taxon>Bacillota</taxon>
        <taxon>Clostridia</taxon>
        <taxon>Halanaerobiales</taxon>
        <taxon>Halobacteroidaceae</taxon>
        <taxon>Orenia</taxon>
    </lineage>
</organism>
<dbReference type="RefSeq" id="WP_097019603.1">
    <property type="nucleotide sequence ID" value="NZ_OBDZ01000047.1"/>
</dbReference>
<dbReference type="Pfam" id="PF06381">
    <property type="entry name" value="Phage_portal_3"/>
    <property type="match status" value="1"/>
</dbReference>
<proteinExistence type="predicted"/>
<dbReference type="EMBL" id="OBDZ01000047">
    <property type="protein sequence ID" value="SNY47146.1"/>
    <property type="molecule type" value="Genomic_DNA"/>
</dbReference>
<accession>A0A285IJ86</accession>
<protein>
    <recommendedName>
        <fullName evidence="1">Anti-CBASS protein Acb1-like N-terminal domain-containing protein</fullName>
    </recommendedName>
</protein>
<reference evidence="3" key="1">
    <citation type="submission" date="2017-09" db="EMBL/GenBank/DDBJ databases">
        <authorList>
            <person name="Varghese N."/>
            <person name="Submissions S."/>
        </authorList>
    </citation>
    <scope>NUCLEOTIDE SEQUENCE [LARGE SCALE GENOMIC DNA]</scope>
    <source>
        <strain evidence="3">MSL47</strain>
    </source>
</reference>
<dbReference type="InterPro" id="IPR024459">
    <property type="entry name" value="Acb1-like_N"/>
</dbReference>
<dbReference type="AlphaFoldDB" id="A0A285IJ86"/>
<keyword evidence="3" id="KW-1185">Reference proteome</keyword>